<dbReference type="GO" id="GO:0004497">
    <property type="term" value="F:monooxygenase activity"/>
    <property type="evidence" value="ECO:0007669"/>
    <property type="project" value="UniProtKB-KW"/>
</dbReference>
<dbReference type="GO" id="GO:0016705">
    <property type="term" value="F:oxidoreductase activity, acting on paired donors, with incorporation or reduction of molecular oxygen"/>
    <property type="evidence" value="ECO:0007669"/>
    <property type="project" value="InterPro"/>
</dbReference>
<dbReference type="PANTHER" id="PTHR30137">
    <property type="entry name" value="LUCIFERASE-LIKE MONOOXYGENASE"/>
    <property type="match status" value="1"/>
</dbReference>
<protein>
    <recommendedName>
        <fullName evidence="3">Luciferase-like domain-containing protein</fullName>
    </recommendedName>
</protein>
<name>A0A381Z7A3_9ZZZZ</name>
<dbReference type="EMBL" id="UINC01020109">
    <property type="protein sequence ID" value="SVA84762.1"/>
    <property type="molecule type" value="Genomic_DNA"/>
</dbReference>
<feature type="domain" description="Luciferase-like" evidence="3">
    <location>
        <begin position="1"/>
        <end position="310"/>
    </location>
</feature>
<reference evidence="4" key="1">
    <citation type="submission" date="2018-05" db="EMBL/GenBank/DDBJ databases">
        <authorList>
            <person name="Lanie J.A."/>
            <person name="Ng W.-L."/>
            <person name="Kazmierczak K.M."/>
            <person name="Andrzejewski T.M."/>
            <person name="Davidsen T.M."/>
            <person name="Wayne K.J."/>
            <person name="Tettelin H."/>
            <person name="Glass J.I."/>
            <person name="Rusch D."/>
            <person name="Podicherti R."/>
            <person name="Tsui H.-C.T."/>
            <person name="Winkler M.E."/>
        </authorList>
    </citation>
    <scope>NUCLEOTIDE SEQUENCE</scope>
</reference>
<evidence type="ECO:0000256" key="2">
    <source>
        <dbReference type="ARBA" id="ARBA00023033"/>
    </source>
</evidence>
<accession>A0A381Z7A3</accession>
<dbReference type="Gene3D" id="3.20.20.30">
    <property type="entry name" value="Luciferase-like domain"/>
    <property type="match status" value="1"/>
</dbReference>
<dbReference type="InterPro" id="IPR036661">
    <property type="entry name" value="Luciferase-like_sf"/>
</dbReference>
<keyword evidence="2" id="KW-0503">Monooxygenase</keyword>
<dbReference type="InterPro" id="IPR050766">
    <property type="entry name" value="Bact_Lucif_Oxidored"/>
</dbReference>
<dbReference type="GO" id="GO:0005829">
    <property type="term" value="C:cytosol"/>
    <property type="evidence" value="ECO:0007669"/>
    <property type="project" value="TreeGrafter"/>
</dbReference>
<proteinExistence type="predicted"/>
<evidence type="ECO:0000313" key="4">
    <source>
        <dbReference type="EMBL" id="SVA84762.1"/>
    </source>
</evidence>
<dbReference type="PANTHER" id="PTHR30137:SF8">
    <property type="entry name" value="BLR5498 PROTEIN"/>
    <property type="match status" value="1"/>
</dbReference>
<organism evidence="4">
    <name type="scientific">marine metagenome</name>
    <dbReference type="NCBI Taxonomy" id="408172"/>
    <lineage>
        <taxon>unclassified sequences</taxon>
        <taxon>metagenomes</taxon>
        <taxon>ecological metagenomes</taxon>
    </lineage>
</organism>
<dbReference type="InterPro" id="IPR011251">
    <property type="entry name" value="Luciferase-like_dom"/>
</dbReference>
<keyword evidence="1" id="KW-0560">Oxidoreductase</keyword>
<evidence type="ECO:0000259" key="3">
    <source>
        <dbReference type="Pfam" id="PF00296"/>
    </source>
</evidence>
<dbReference type="Pfam" id="PF00296">
    <property type="entry name" value="Bac_luciferase"/>
    <property type="match status" value="1"/>
</dbReference>
<evidence type="ECO:0000256" key="1">
    <source>
        <dbReference type="ARBA" id="ARBA00023002"/>
    </source>
</evidence>
<gene>
    <name evidence="4" type="ORF">METZ01_LOCUS137616</name>
</gene>
<sequence length="347" mass="38773">MDFGLFLEFPRREGGTQQEAFQECFALVDEAEAQGVDSVWLAEYHFNPGRVLSAPITIASAIAARTKRVRIGLAVICLPLGNPIRLAEEVATLDHISQGRLEFGVGRGTFPNVHEGYNVPFSESRDRFDEFLEVIVGAWTNETFSYEGQYITCNELSVQPKPLQTPHPPIHVGITSAESFPMMGTLGYPILINPSRVFTIMELAPHIENYRQAWREAGHEGKGQVGLRVPIYVADTAEQAYSEPEASAMFSAHRLGARVGSYATYGGTTGDWQAESDRILGMSYDDWLRDKVVYGTAGAVTDRLTEIQEALNLDQFMFEVNYGSQIPQERQHKSLKLFMENVAPRFR</sequence>
<dbReference type="AlphaFoldDB" id="A0A381Z7A3"/>
<dbReference type="SUPFAM" id="SSF51679">
    <property type="entry name" value="Bacterial luciferase-like"/>
    <property type="match status" value="1"/>
</dbReference>